<evidence type="ECO:0000313" key="8">
    <source>
        <dbReference type="EMBL" id="MBB5798599.1"/>
    </source>
</evidence>
<feature type="transmembrane region" description="Helical" evidence="6">
    <location>
        <begin position="662"/>
        <end position="683"/>
    </location>
</feature>
<sequence>METPTPVRDASGREPGSPEAGTSDADRKMKIVKYVFLFVMPFLMVTMMYATYMGTMHSPQTRDMPVAVVGSGAVAQSVVDELASAKDGAAEPRLVADRTEALDQLKDRGVAGVLQIPADGATEATLYTAQGAGASQASTVKQLLAPVAAGHDWTTKTEDIAPLPAGDSAGIAVLFAAIGMMMVGYSPLSGMIAAVPHLLSVRRFLPILAGWAVATSSLIWLILGPIVGAIDGHYLQFVGVGLLATGAVALSQLLFVKLIGGLAVLPGMLLWMVFGVPASNLAMPIHSMPGFFGFLHNVLPLPAAGEALRSIVYFNGRGVGTHLLTLAVWLVAALALNVLVERRKGLTIPNTEATDDPHFPRPAMAGGPVRSKRLRYFAVAAFPLTILTAVVGLMSASLHEPQVRDMPVVVVGASQEQATQAARGLQDGLGDLLSLTTSTSLDAATDQIREGKTVGVYVLPTSRGGEATLYTSSAAGVSQNTALQAMFQQISASQKAPLELTDVQPLNASDSNGSNSMYAAMAWIMAGFLIMAVLRGGAPEINRLRQLLPMLAGWAVGMAVWLWFLFDVLIGAINGHAGAMIGFGALTIFSISMFTGVFTRILGIAGIIPVLVIAILVGVPASGGGISLYMVPELFRDLNDVLPLPAAVDIVRATVYFDHSGVAGHLATIAAWGAVCLLLHVLIDRGIARRNRKDGADGGPDTPQGGQEAERPAPEPLDRTGIA</sequence>
<proteinExistence type="predicted"/>
<feature type="transmembrane region" description="Helical" evidence="6">
    <location>
        <begin position="578"/>
        <end position="598"/>
    </location>
</feature>
<evidence type="ECO:0000256" key="5">
    <source>
        <dbReference type="SAM" id="MobiDB-lite"/>
    </source>
</evidence>
<comment type="subcellular location">
    <subcellularLocation>
        <location evidence="1">Membrane</location>
        <topology evidence="1">Multi-pass membrane protein</topology>
    </subcellularLocation>
</comment>
<dbReference type="InterPro" id="IPR013525">
    <property type="entry name" value="ABC2_TM"/>
</dbReference>
<dbReference type="GO" id="GO:0016020">
    <property type="term" value="C:membrane"/>
    <property type="evidence" value="ECO:0007669"/>
    <property type="project" value="UniProtKB-SubCell"/>
</dbReference>
<feature type="region of interest" description="Disordered" evidence="5">
    <location>
        <begin position="1"/>
        <end position="24"/>
    </location>
</feature>
<feature type="transmembrane region" description="Helical" evidence="6">
    <location>
        <begin position="610"/>
        <end position="631"/>
    </location>
</feature>
<gene>
    <name evidence="8" type="ORF">HDA41_006563</name>
</gene>
<evidence type="ECO:0000256" key="6">
    <source>
        <dbReference type="SAM" id="Phobius"/>
    </source>
</evidence>
<dbReference type="RefSeq" id="WP_184990373.1">
    <property type="nucleotide sequence ID" value="NZ_JACHNE010000001.1"/>
</dbReference>
<feature type="transmembrane region" description="Helical" evidence="6">
    <location>
        <begin position="262"/>
        <end position="283"/>
    </location>
</feature>
<dbReference type="AlphaFoldDB" id="A0A7W9LWG1"/>
<feature type="transmembrane region" description="Helical" evidence="6">
    <location>
        <begin position="234"/>
        <end position="255"/>
    </location>
</feature>
<keyword evidence="4 6" id="KW-0472">Membrane</keyword>
<feature type="transmembrane region" description="Helical" evidence="6">
    <location>
        <begin position="516"/>
        <end position="535"/>
    </location>
</feature>
<evidence type="ECO:0000259" key="7">
    <source>
        <dbReference type="Pfam" id="PF12698"/>
    </source>
</evidence>
<evidence type="ECO:0000256" key="2">
    <source>
        <dbReference type="ARBA" id="ARBA00022692"/>
    </source>
</evidence>
<reference evidence="8 9" key="1">
    <citation type="submission" date="2020-08" db="EMBL/GenBank/DDBJ databases">
        <title>Sequencing the genomes of 1000 actinobacteria strains.</title>
        <authorList>
            <person name="Klenk H.-P."/>
        </authorList>
    </citation>
    <scope>NUCLEOTIDE SEQUENCE [LARGE SCALE GENOMIC DNA]</scope>
    <source>
        <strain evidence="8 9">DSM 40084</strain>
    </source>
</reference>
<feature type="transmembrane region" description="Helical" evidence="6">
    <location>
        <begin position="547"/>
        <end position="566"/>
    </location>
</feature>
<protein>
    <recommendedName>
        <fullName evidence="7">ABC-2 type transporter transmembrane domain-containing protein</fullName>
    </recommendedName>
</protein>
<organism evidence="8 9">
    <name type="scientific">Streptomyces caelestis</name>
    <dbReference type="NCBI Taxonomy" id="36816"/>
    <lineage>
        <taxon>Bacteria</taxon>
        <taxon>Bacillati</taxon>
        <taxon>Actinomycetota</taxon>
        <taxon>Actinomycetes</taxon>
        <taxon>Kitasatosporales</taxon>
        <taxon>Streptomycetaceae</taxon>
        <taxon>Streptomyces</taxon>
    </lineage>
</organism>
<feature type="transmembrane region" description="Helical" evidence="6">
    <location>
        <begin position="319"/>
        <end position="340"/>
    </location>
</feature>
<feature type="transmembrane region" description="Helical" evidence="6">
    <location>
        <begin position="171"/>
        <end position="195"/>
    </location>
</feature>
<feature type="domain" description="ABC-2 type transporter transmembrane" evidence="7">
    <location>
        <begin position="36"/>
        <end position="338"/>
    </location>
</feature>
<name>A0A7W9LWG1_9ACTN</name>
<evidence type="ECO:0000313" key="9">
    <source>
        <dbReference type="Proteomes" id="UP000590647"/>
    </source>
</evidence>
<accession>A0A7W9LWG1</accession>
<keyword evidence="9" id="KW-1185">Reference proteome</keyword>
<feature type="region of interest" description="Disordered" evidence="5">
    <location>
        <begin position="692"/>
        <end position="723"/>
    </location>
</feature>
<keyword evidence="3 6" id="KW-1133">Transmembrane helix</keyword>
<dbReference type="EMBL" id="JACHNE010000001">
    <property type="protein sequence ID" value="MBB5798599.1"/>
    <property type="molecule type" value="Genomic_DNA"/>
</dbReference>
<feature type="transmembrane region" description="Helical" evidence="6">
    <location>
        <begin position="207"/>
        <end position="228"/>
    </location>
</feature>
<comment type="caution">
    <text evidence="8">The sequence shown here is derived from an EMBL/GenBank/DDBJ whole genome shotgun (WGS) entry which is preliminary data.</text>
</comment>
<dbReference type="PANTHER" id="PTHR43077">
    <property type="entry name" value="TRANSPORT PERMEASE YVFS-RELATED"/>
    <property type="match status" value="1"/>
</dbReference>
<evidence type="ECO:0000256" key="1">
    <source>
        <dbReference type="ARBA" id="ARBA00004141"/>
    </source>
</evidence>
<dbReference type="Pfam" id="PF12698">
    <property type="entry name" value="ABC2_membrane_3"/>
    <property type="match status" value="1"/>
</dbReference>
<feature type="compositionally biased region" description="Basic and acidic residues" evidence="5">
    <location>
        <begin position="708"/>
        <end position="723"/>
    </location>
</feature>
<keyword evidence="2 6" id="KW-0812">Transmembrane</keyword>
<evidence type="ECO:0000256" key="4">
    <source>
        <dbReference type="ARBA" id="ARBA00023136"/>
    </source>
</evidence>
<dbReference type="GO" id="GO:0140359">
    <property type="term" value="F:ABC-type transporter activity"/>
    <property type="evidence" value="ECO:0007669"/>
    <property type="project" value="InterPro"/>
</dbReference>
<dbReference type="Proteomes" id="UP000590647">
    <property type="component" value="Unassembled WGS sequence"/>
</dbReference>
<dbReference type="PANTHER" id="PTHR43077:SF10">
    <property type="entry name" value="TRANSPORT PERMEASE PROTEIN"/>
    <property type="match status" value="1"/>
</dbReference>
<feature type="transmembrane region" description="Helical" evidence="6">
    <location>
        <begin position="376"/>
        <end position="398"/>
    </location>
</feature>
<dbReference type="InterPro" id="IPR051328">
    <property type="entry name" value="T7SS_ABC-Transporter"/>
</dbReference>
<evidence type="ECO:0000256" key="3">
    <source>
        <dbReference type="ARBA" id="ARBA00022989"/>
    </source>
</evidence>
<feature type="transmembrane region" description="Helical" evidence="6">
    <location>
        <begin position="34"/>
        <end position="52"/>
    </location>
</feature>